<reference evidence="2 3" key="1">
    <citation type="submission" date="2024-01" db="EMBL/GenBank/DDBJ databases">
        <title>The complete chloroplast genome sequence of Lithospermum erythrorhizon: insights into the phylogenetic relationship among Boraginaceae species and the maternal lineages of purple gromwells.</title>
        <authorList>
            <person name="Okada T."/>
            <person name="Watanabe K."/>
        </authorList>
    </citation>
    <scope>NUCLEOTIDE SEQUENCE [LARGE SCALE GENOMIC DNA]</scope>
</reference>
<dbReference type="PANTHER" id="PTHR11439:SF455">
    <property type="entry name" value="RLK (RECEPTOR-LIKE PROTEIN KINASE) 8, PUTATIVE-RELATED"/>
    <property type="match status" value="1"/>
</dbReference>
<evidence type="ECO:0000259" key="1">
    <source>
        <dbReference type="Pfam" id="PF07727"/>
    </source>
</evidence>
<gene>
    <name evidence="2" type="ORF">LIER_43069</name>
</gene>
<dbReference type="EMBL" id="BAABME010032484">
    <property type="protein sequence ID" value="GAA0149673.1"/>
    <property type="molecule type" value="Genomic_DNA"/>
</dbReference>
<dbReference type="InterPro" id="IPR043502">
    <property type="entry name" value="DNA/RNA_pol_sf"/>
</dbReference>
<sequence>MIKSTTIRVILNITLSLGWDIRQIDVNKAFVHGILSEKVYMRQPPGFKDASNPSHVCKLHKAIYDLKQAPRTWFHKLSTRLIQISFQASTSDASLFIRRSDDSVLFLLRYVDDILITDLVSKHCWSSTISYHHKAWTLICCQPRLQFMHNPTKVHWKAVKRIVRYLKGTITQGLLIKSSCSFDLIAYANSNLAGYPDTRHSTSGFCIFMGSSLVSWSSKKQKVVARSSTEAEY</sequence>
<dbReference type="CDD" id="cd09272">
    <property type="entry name" value="RNase_HI_RT_Ty1"/>
    <property type="match status" value="1"/>
</dbReference>
<dbReference type="Proteomes" id="UP001454036">
    <property type="component" value="Unassembled WGS sequence"/>
</dbReference>
<dbReference type="Pfam" id="PF07727">
    <property type="entry name" value="RVT_2"/>
    <property type="match status" value="1"/>
</dbReference>
<proteinExistence type="predicted"/>
<evidence type="ECO:0000313" key="2">
    <source>
        <dbReference type="EMBL" id="GAA0149673.1"/>
    </source>
</evidence>
<comment type="caution">
    <text evidence="2">The sequence shown here is derived from an EMBL/GenBank/DDBJ whole genome shotgun (WGS) entry which is preliminary data.</text>
</comment>
<accession>A0AAV3PHN2</accession>
<evidence type="ECO:0000313" key="3">
    <source>
        <dbReference type="Proteomes" id="UP001454036"/>
    </source>
</evidence>
<feature type="domain" description="Reverse transcriptase Ty1/copia-type" evidence="1">
    <location>
        <begin position="2"/>
        <end position="118"/>
    </location>
</feature>
<name>A0AAV3PHN2_LITER</name>
<dbReference type="InterPro" id="IPR013103">
    <property type="entry name" value="RVT_2"/>
</dbReference>
<dbReference type="SUPFAM" id="SSF56672">
    <property type="entry name" value="DNA/RNA polymerases"/>
    <property type="match status" value="1"/>
</dbReference>
<protein>
    <recommendedName>
        <fullName evidence="1">Reverse transcriptase Ty1/copia-type domain-containing protein</fullName>
    </recommendedName>
</protein>
<dbReference type="PANTHER" id="PTHR11439">
    <property type="entry name" value="GAG-POL-RELATED RETROTRANSPOSON"/>
    <property type="match status" value="1"/>
</dbReference>
<organism evidence="2 3">
    <name type="scientific">Lithospermum erythrorhizon</name>
    <name type="common">Purple gromwell</name>
    <name type="synonym">Lithospermum officinale var. erythrorhizon</name>
    <dbReference type="NCBI Taxonomy" id="34254"/>
    <lineage>
        <taxon>Eukaryota</taxon>
        <taxon>Viridiplantae</taxon>
        <taxon>Streptophyta</taxon>
        <taxon>Embryophyta</taxon>
        <taxon>Tracheophyta</taxon>
        <taxon>Spermatophyta</taxon>
        <taxon>Magnoliopsida</taxon>
        <taxon>eudicotyledons</taxon>
        <taxon>Gunneridae</taxon>
        <taxon>Pentapetalae</taxon>
        <taxon>asterids</taxon>
        <taxon>lamiids</taxon>
        <taxon>Boraginales</taxon>
        <taxon>Boraginaceae</taxon>
        <taxon>Boraginoideae</taxon>
        <taxon>Lithospermeae</taxon>
        <taxon>Lithospermum</taxon>
    </lineage>
</organism>
<dbReference type="AlphaFoldDB" id="A0AAV3PHN2"/>
<keyword evidence="3" id="KW-1185">Reference proteome</keyword>